<evidence type="ECO:0000313" key="9">
    <source>
        <dbReference type="EMBL" id="NMC62094.1"/>
    </source>
</evidence>
<feature type="transmembrane region" description="Helical" evidence="7">
    <location>
        <begin position="1084"/>
        <end position="1102"/>
    </location>
</feature>
<reference evidence="9 10" key="1">
    <citation type="journal article" date="2020" name="Biotechnol. Biofuels">
        <title>New insights from the biogas microbiome by comprehensive genome-resolved metagenomics of nearly 1600 species originating from multiple anaerobic digesters.</title>
        <authorList>
            <person name="Campanaro S."/>
            <person name="Treu L."/>
            <person name="Rodriguez-R L.M."/>
            <person name="Kovalovszki A."/>
            <person name="Ziels R.M."/>
            <person name="Maus I."/>
            <person name="Zhu X."/>
            <person name="Kougias P.G."/>
            <person name="Basile A."/>
            <person name="Luo G."/>
            <person name="Schluter A."/>
            <person name="Konstantinidis K.T."/>
            <person name="Angelidaki I."/>
        </authorList>
    </citation>
    <scope>NUCLEOTIDE SEQUENCE [LARGE SCALE GENOMIC DNA]</scope>
    <source>
        <strain evidence="9">AS27yjCOA_65</strain>
    </source>
</reference>
<keyword evidence="5 7" id="KW-1133">Transmembrane helix</keyword>
<comment type="subcellular location">
    <subcellularLocation>
        <location evidence="1">Endomembrane system</location>
        <topology evidence="1">Multi-pass membrane protein</topology>
    </subcellularLocation>
</comment>
<keyword evidence="4 7" id="KW-0812">Transmembrane</keyword>
<feature type="transmembrane region" description="Helical" evidence="7">
    <location>
        <begin position="682"/>
        <end position="705"/>
    </location>
</feature>
<keyword evidence="6 7" id="KW-0472">Membrane</keyword>
<feature type="transmembrane region" description="Helical" evidence="7">
    <location>
        <begin position="1048"/>
        <end position="1072"/>
    </location>
</feature>
<name>A0A7X9FQR8_9DELT</name>
<evidence type="ECO:0000256" key="1">
    <source>
        <dbReference type="ARBA" id="ARBA00004127"/>
    </source>
</evidence>
<keyword evidence="3 9" id="KW-0808">Transferase</keyword>
<accession>A0A7X9FQR8</accession>
<feature type="domain" description="ArnT-like N-terminal" evidence="8">
    <location>
        <begin position="90"/>
        <end position="230"/>
    </location>
</feature>
<evidence type="ECO:0000256" key="2">
    <source>
        <dbReference type="ARBA" id="ARBA00022676"/>
    </source>
</evidence>
<feature type="transmembrane region" description="Helical" evidence="7">
    <location>
        <begin position="274"/>
        <end position="295"/>
    </location>
</feature>
<feature type="transmembrane region" description="Helical" evidence="7">
    <location>
        <begin position="1209"/>
        <end position="1230"/>
    </location>
</feature>
<evidence type="ECO:0000256" key="7">
    <source>
        <dbReference type="SAM" id="Phobius"/>
    </source>
</evidence>
<evidence type="ECO:0000256" key="6">
    <source>
        <dbReference type="ARBA" id="ARBA00023136"/>
    </source>
</evidence>
<dbReference type="PANTHER" id="PTHR10790:SF51">
    <property type="entry name" value="TETRATRICOPEPTIDE REPEAT PROTEIN"/>
    <property type="match status" value="1"/>
</dbReference>
<dbReference type="Pfam" id="PF02366">
    <property type="entry name" value="PMT"/>
    <property type="match status" value="1"/>
</dbReference>
<feature type="transmembrane region" description="Helical" evidence="7">
    <location>
        <begin position="1144"/>
        <end position="1165"/>
    </location>
</feature>
<gene>
    <name evidence="9" type="ORF">GYA55_02900</name>
</gene>
<feature type="transmembrane region" description="Helical" evidence="7">
    <location>
        <begin position="336"/>
        <end position="357"/>
    </location>
</feature>
<feature type="transmembrane region" description="Helical" evidence="7">
    <location>
        <begin position="653"/>
        <end position="675"/>
    </location>
</feature>
<evidence type="ECO:0000256" key="4">
    <source>
        <dbReference type="ARBA" id="ARBA00022692"/>
    </source>
</evidence>
<sequence length="1395" mass="157990">MLRFKSFFPLFLITAFALVLRVLFLSHGFSFHPDERHIIMVTEGLRLTDLNPGSFAYGSFPFYLLWVSKNFLSLFYSWLGTYDGLFIVGRSLSVFFGCIAVILTYHLGNRTYEQRRIGILAAGLLAFNFFHIQTSRFFTVDIILTTIALATLLVFIRLDRPFGWVSNVLAGILLGLAIGTKVSALSLIIPLYYMLFLRDWRRAYSSWLEIFVHTTLAILVAISAFFLADPYTFLGGKSLSVRTIGWLGFSTLWISIILCAFWPQKWGGGIKLHILAQIVAVSFCTFLLVEPYAYFDYARYLAHTKEQLSLIKGLWFAPYTWQYVGTLPFFYHLKQLFFYTIGIPTSLAVFTGILFAAFSQGRRSNSREALMLSWLLPYFIIIAAYQVKFPRYLLPLYPLFMIFAARLLVLCYEKLCNLLSFDGKQVVASIPIMIVFISTCLHGISLLSISSEEHTYVRASNWIYDNVPPGSRIMGPHWDDRLPLSLPGKSAERYDSEGRDNELAFYEPDTPNKIQKIVEQLAKADYIAFATPRIQGSIPRLEDPLPKQLQEQPFTKTLLQVLYAGELGYRLVHTSKIEPHIGSLSFNDDLADESLSVYDHPKASIFKNEGRLSADEIKNKVIQNIDKSHLPSMDEILLRNSSDTPKDSNNQSAFFPVLKWYILVFVLGGIGTFILSSIMPSFPAICASLGKTSGILLFGLLSWYLSYTTSFRLNQEYLITLIIVLLFILFSSLVIAGSKNLKFLNLKLLKECLIVECLFLAGFLALLILRSYQPEIFWGEKPMDATFFNYFIRLENMPPVDPWASGRPLQYYYFGSFIVALLQKIVGQSAGIGFNISLAVIGSLHVIGLYGIIKTLSKSSLFAVLGAFCVVFLSNLDVLKLVVFDKMKLGFDLYWASSRTVHSPGINEYPFWALLFGDLHAHLITLPFTLLVLGILCVLFLLKHPLCTWRHYPLKMLLGLCLGSFFVLNSWDFLSFGFLTGLVFLWYWAGALKEMWDAHSLRWAFLLILVDILIVGACVFLGAGPLFFEAAQNISPHYGFVTGEEFNNAWQIFRVFGHYSPFILGGCLVFAISSLRERITIRKIFLALLLGFVPIALALWNVLTPDVKVDLADIHWKIFLFFSLLLILNCLAVLQAGISKELSFVFLIIAAASIILCVVELHFLMDRANTLFKFYHALWTLFGIAAIVSLSLLYRYFLDKECPILERSIAAISIMAGVCLFALAFTASIVNLVSLLPFQRIEGFADLRPTLDGQAYLKSLDGDEYKMIEWFNTKVKGTPILLEAIGQSYGPFTRVAMHTGLPVVLGWEYHVSQRGTHIDSIRERALDIKQVYRSPDPWLARRIIEKYGASYIVVGNLERRELAQYPLGLAKFENNPDIFIKVFESGPVSVYSVNK</sequence>
<feature type="transmembrane region" description="Helical" evidence="7">
    <location>
        <begin position="369"/>
        <end position="387"/>
    </location>
</feature>
<dbReference type="GO" id="GO:0006493">
    <property type="term" value="P:protein O-linked glycosylation"/>
    <property type="evidence" value="ECO:0007669"/>
    <property type="project" value="InterPro"/>
</dbReference>
<evidence type="ECO:0000256" key="5">
    <source>
        <dbReference type="ARBA" id="ARBA00022989"/>
    </source>
</evidence>
<evidence type="ECO:0000256" key="3">
    <source>
        <dbReference type="ARBA" id="ARBA00022679"/>
    </source>
</evidence>
<feature type="transmembrane region" description="Helical" evidence="7">
    <location>
        <begin position="748"/>
        <end position="769"/>
    </location>
</feature>
<keyword evidence="2" id="KW-0328">Glycosyltransferase</keyword>
<protein>
    <submittedName>
        <fullName evidence="9">Phospholipid carrier-dependent glycosyltransferase</fullName>
    </submittedName>
</protein>
<feature type="transmembrane region" description="Helical" evidence="7">
    <location>
        <begin position="427"/>
        <end position="449"/>
    </location>
</feature>
<evidence type="ECO:0000259" key="8">
    <source>
        <dbReference type="Pfam" id="PF02366"/>
    </source>
</evidence>
<feature type="transmembrane region" description="Helical" evidence="7">
    <location>
        <begin position="114"/>
        <end position="130"/>
    </location>
</feature>
<dbReference type="EMBL" id="JAAZON010000113">
    <property type="protein sequence ID" value="NMC62094.1"/>
    <property type="molecule type" value="Genomic_DNA"/>
</dbReference>
<feature type="transmembrane region" description="Helical" evidence="7">
    <location>
        <begin position="1114"/>
        <end position="1132"/>
    </location>
</feature>
<feature type="transmembrane region" description="Helical" evidence="7">
    <location>
        <begin position="1004"/>
        <end position="1028"/>
    </location>
</feature>
<dbReference type="Proteomes" id="UP000524246">
    <property type="component" value="Unassembled WGS sequence"/>
</dbReference>
<dbReference type="InterPro" id="IPR018746">
    <property type="entry name" value="DUF2298"/>
</dbReference>
<feature type="transmembrane region" description="Helical" evidence="7">
    <location>
        <begin position="919"/>
        <end position="942"/>
    </location>
</feature>
<dbReference type="Pfam" id="PF10060">
    <property type="entry name" value="DUF2298"/>
    <property type="match status" value="1"/>
</dbReference>
<dbReference type="PANTHER" id="PTHR10790">
    <property type="entry name" value="TPR-DOMAIN CONTAINING PROTEIN"/>
    <property type="match status" value="1"/>
</dbReference>
<feature type="transmembrane region" description="Helical" evidence="7">
    <location>
        <begin position="168"/>
        <end position="195"/>
    </location>
</feature>
<feature type="transmembrane region" description="Helical" evidence="7">
    <location>
        <begin position="207"/>
        <end position="228"/>
    </location>
</feature>
<dbReference type="GO" id="GO:0016020">
    <property type="term" value="C:membrane"/>
    <property type="evidence" value="ECO:0007669"/>
    <property type="project" value="InterPro"/>
</dbReference>
<proteinExistence type="predicted"/>
<dbReference type="GO" id="GO:0000030">
    <property type="term" value="F:mannosyltransferase activity"/>
    <property type="evidence" value="ECO:0007669"/>
    <property type="project" value="InterPro"/>
</dbReference>
<feature type="transmembrane region" description="Helical" evidence="7">
    <location>
        <begin position="137"/>
        <end position="156"/>
    </location>
</feature>
<dbReference type="InterPro" id="IPR003342">
    <property type="entry name" value="ArnT-like_N"/>
</dbReference>
<organism evidence="9 10">
    <name type="scientific">SAR324 cluster bacterium</name>
    <dbReference type="NCBI Taxonomy" id="2024889"/>
    <lineage>
        <taxon>Bacteria</taxon>
        <taxon>Deltaproteobacteria</taxon>
        <taxon>SAR324 cluster</taxon>
    </lineage>
</organism>
<feature type="transmembrane region" description="Helical" evidence="7">
    <location>
        <begin position="973"/>
        <end position="992"/>
    </location>
</feature>
<feature type="transmembrane region" description="Helical" evidence="7">
    <location>
        <begin position="54"/>
        <end position="72"/>
    </location>
</feature>
<dbReference type="NCBIfam" id="TIGR03662">
    <property type="entry name" value="Chlor_Arch_YYY"/>
    <property type="match status" value="1"/>
</dbReference>
<dbReference type="GO" id="GO:0012505">
    <property type="term" value="C:endomembrane system"/>
    <property type="evidence" value="ECO:0007669"/>
    <property type="project" value="UniProtKB-SubCell"/>
</dbReference>
<feature type="transmembrane region" description="Helical" evidence="7">
    <location>
        <begin position="832"/>
        <end position="853"/>
    </location>
</feature>
<feature type="transmembrane region" description="Helical" evidence="7">
    <location>
        <begin position="860"/>
        <end position="883"/>
    </location>
</feature>
<feature type="transmembrane region" description="Helical" evidence="7">
    <location>
        <begin position="243"/>
        <end position="262"/>
    </location>
</feature>
<feature type="transmembrane region" description="Helical" evidence="7">
    <location>
        <begin position="717"/>
        <end position="736"/>
    </location>
</feature>
<evidence type="ECO:0000313" key="10">
    <source>
        <dbReference type="Proteomes" id="UP000524246"/>
    </source>
</evidence>
<comment type="caution">
    <text evidence="9">The sequence shown here is derived from an EMBL/GenBank/DDBJ whole genome shotgun (WGS) entry which is preliminary data.</text>
</comment>
<feature type="transmembrane region" description="Helical" evidence="7">
    <location>
        <begin position="1177"/>
        <end position="1197"/>
    </location>
</feature>
<feature type="transmembrane region" description="Helical" evidence="7">
    <location>
        <begin position="84"/>
        <end position="108"/>
    </location>
</feature>
<feature type="transmembrane region" description="Helical" evidence="7">
    <location>
        <begin position="949"/>
        <end position="967"/>
    </location>
</feature>